<evidence type="ECO:0000313" key="2">
    <source>
        <dbReference type="Proteomes" id="UP000002274"/>
    </source>
</evidence>
<sequence>MSIRVFSDHSMRTLIQPLFLLIATASLGLGQGQPAKAHAIESTLNYLDGSLELHSQFSTGTPVEGAVVRVLEANGTPGRELGRMDQQGKLSLTLPLMQEGTLDLQVDAGPGHRDYLMLPIRLGKVQLDEVVSQPKTPQAPSFLISTESPLLLGLAGVLFSVRQQRLKF</sequence>
<evidence type="ECO:0000313" key="1">
    <source>
        <dbReference type="EMBL" id="ABM77641.1"/>
    </source>
</evidence>
<reference evidence="1 2" key="1">
    <citation type="journal article" date="2007" name="PLoS Genet.">
        <title>Patterns and implications of gene gain and loss in the evolution of Prochlorococcus.</title>
        <authorList>
            <person name="Kettler G.C."/>
            <person name="Martiny A.C."/>
            <person name="Huang K."/>
            <person name="Zucker J."/>
            <person name="Coleman M.L."/>
            <person name="Rodrigue S."/>
            <person name="Chen F."/>
            <person name="Lapidus A."/>
            <person name="Ferriera S."/>
            <person name="Johnson J."/>
            <person name="Steglich C."/>
            <person name="Church G.M."/>
            <person name="Richardson P."/>
            <person name="Chisholm S.W."/>
        </authorList>
    </citation>
    <scope>NUCLEOTIDE SEQUENCE [LARGE SCALE GENOMIC DNA]</scope>
    <source>
        <strain evidence="1 2">MIT 9303</strain>
    </source>
</reference>
<protein>
    <submittedName>
        <fullName evidence="1">Uncharacterized protein</fullName>
    </submittedName>
</protein>
<dbReference type="HOGENOM" id="CLU_127720_0_0_3"/>
<dbReference type="AlphaFoldDB" id="A2C831"/>
<proteinExistence type="predicted"/>
<gene>
    <name evidence="1" type="ordered locus">P9303_08901</name>
</gene>
<dbReference type="KEGG" id="pmf:P9303_08901"/>
<dbReference type="Proteomes" id="UP000002274">
    <property type="component" value="Chromosome"/>
</dbReference>
<dbReference type="STRING" id="59922.P9303_08901"/>
<organism evidence="1 2">
    <name type="scientific">Prochlorococcus marinus (strain MIT 9303)</name>
    <dbReference type="NCBI Taxonomy" id="59922"/>
    <lineage>
        <taxon>Bacteria</taxon>
        <taxon>Bacillati</taxon>
        <taxon>Cyanobacteriota</taxon>
        <taxon>Cyanophyceae</taxon>
        <taxon>Synechococcales</taxon>
        <taxon>Prochlorococcaceae</taxon>
        <taxon>Prochlorococcus</taxon>
    </lineage>
</organism>
<accession>A2C831</accession>
<dbReference type="EMBL" id="CP000554">
    <property type="protein sequence ID" value="ABM77641.1"/>
    <property type="molecule type" value="Genomic_DNA"/>
</dbReference>
<name>A2C831_PROM3</name>